<protein>
    <submittedName>
        <fullName evidence="5">DNA-binding response regulator</fullName>
    </submittedName>
</protein>
<reference evidence="5 6" key="1">
    <citation type="submission" date="2017-09" db="EMBL/GenBank/DDBJ databases">
        <title>Bacterial strain isolated from the female urinary microbiota.</title>
        <authorList>
            <person name="Thomas-White K."/>
            <person name="Kumar N."/>
            <person name="Forster S."/>
            <person name="Putonti C."/>
            <person name="Lawley T."/>
            <person name="Wolfe A.J."/>
        </authorList>
    </citation>
    <scope>NUCLEOTIDE SEQUENCE [LARGE SCALE GENOMIC DNA]</scope>
    <source>
        <strain evidence="5 6">UMB0852</strain>
    </source>
</reference>
<dbReference type="PROSITE" id="PS50930">
    <property type="entry name" value="HTH_LYTTR"/>
    <property type="match status" value="1"/>
</dbReference>
<dbReference type="Pfam" id="PF04397">
    <property type="entry name" value="LytTR"/>
    <property type="match status" value="1"/>
</dbReference>
<dbReference type="Proteomes" id="UP000235682">
    <property type="component" value="Unassembled WGS sequence"/>
</dbReference>
<keyword evidence="5" id="KW-0238">DNA-binding</keyword>
<organism evidence="5 6">
    <name type="scientific">Dolosicoccus paucivorans</name>
    <dbReference type="NCBI Taxonomy" id="84521"/>
    <lineage>
        <taxon>Bacteria</taxon>
        <taxon>Bacillati</taxon>
        <taxon>Bacillota</taxon>
        <taxon>Bacilli</taxon>
        <taxon>Lactobacillales</taxon>
        <taxon>Aerococcaceae</taxon>
        <taxon>Dolosicoccus</taxon>
    </lineage>
</organism>
<comment type="caution">
    <text evidence="5">The sequence shown here is derived from an EMBL/GenBank/DDBJ whole genome shotgun (WGS) entry which is preliminary data.</text>
</comment>
<evidence type="ECO:0000256" key="1">
    <source>
        <dbReference type="ARBA" id="ARBA00022490"/>
    </source>
</evidence>
<keyword evidence="6" id="KW-1185">Reference proteome</keyword>
<dbReference type="GO" id="GO:0003677">
    <property type="term" value="F:DNA binding"/>
    <property type="evidence" value="ECO:0007669"/>
    <property type="project" value="UniProtKB-KW"/>
</dbReference>
<keyword evidence="1" id="KW-0963">Cytoplasm</keyword>
<feature type="domain" description="HTH LytTR-type" evidence="4">
    <location>
        <begin position="74"/>
        <end position="175"/>
    </location>
</feature>
<evidence type="ECO:0000259" key="4">
    <source>
        <dbReference type="PROSITE" id="PS50930"/>
    </source>
</evidence>
<dbReference type="InterPro" id="IPR007492">
    <property type="entry name" value="LytTR_DNA-bd_dom"/>
</dbReference>
<proteinExistence type="predicted"/>
<dbReference type="SMART" id="SM00850">
    <property type="entry name" value="LytTR"/>
    <property type="match status" value="1"/>
</dbReference>
<evidence type="ECO:0000313" key="6">
    <source>
        <dbReference type="Proteomes" id="UP000235682"/>
    </source>
</evidence>
<dbReference type="EMBL" id="PNHE01000017">
    <property type="protein sequence ID" value="PMC58330.1"/>
    <property type="molecule type" value="Genomic_DNA"/>
</dbReference>
<sequence length="180" mass="21372">MELGSAVRQLCPCGDIVIVTAYDHCRSLTFEYAIEAMDYIQKDSTEEVLQKIRECVEKSYRRLHIERDNHQKHFKVAIGSRIRQLDLKDIIFFETTARKNKVRVYYKDEVINFRDSLKNIESFDDQLCRLHESFLVNISHIREIKSKQCLVRMSNNIDIPVSLRKRRLVKKLIEKNIINV</sequence>
<dbReference type="AlphaFoldDB" id="A0A2N6SMQ3"/>
<keyword evidence="2" id="KW-0902">Two-component regulatory system</keyword>
<dbReference type="PANTHER" id="PTHR37299">
    <property type="entry name" value="TRANSCRIPTIONAL REGULATOR-RELATED"/>
    <property type="match status" value="1"/>
</dbReference>
<dbReference type="Gene3D" id="3.40.50.2300">
    <property type="match status" value="1"/>
</dbReference>
<dbReference type="GO" id="GO:0000156">
    <property type="term" value="F:phosphorelay response regulator activity"/>
    <property type="evidence" value="ECO:0007669"/>
    <property type="project" value="InterPro"/>
</dbReference>
<gene>
    <name evidence="5" type="ORF">CJ205_04950</name>
</gene>
<keyword evidence="3" id="KW-0010">Activator</keyword>
<dbReference type="InterPro" id="IPR046947">
    <property type="entry name" value="LytR-like"/>
</dbReference>
<accession>A0A2N6SMQ3</accession>
<dbReference type="STRING" id="84521.SAMN04487994_10822"/>
<dbReference type="PANTHER" id="PTHR37299:SF3">
    <property type="entry name" value="STAGE 0 SPORULATION PROTEIN A HOMOLOG"/>
    <property type="match status" value="1"/>
</dbReference>
<evidence type="ECO:0000256" key="3">
    <source>
        <dbReference type="ARBA" id="ARBA00023159"/>
    </source>
</evidence>
<name>A0A2N6SMQ3_9LACT</name>
<evidence type="ECO:0000256" key="2">
    <source>
        <dbReference type="ARBA" id="ARBA00023012"/>
    </source>
</evidence>
<evidence type="ECO:0000313" key="5">
    <source>
        <dbReference type="EMBL" id="PMC58330.1"/>
    </source>
</evidence>
<dbReference type="Gene3D" id="2.40.50.1020">
    <property type="entry name" value="LytTr DNA-binding domain"/>
    <property type="match status" value="1"/>
</dbReference>